<dbReference type="AlphaFoldDB" id="A0A402B2X3"/>
<evidence type="ECO:0000313" key="1">
    <source>
        <dbReference type="EMBL" id="GCE25701.1"/>
    </source>
</evidence>
<protein>
    <submittedName>
        <fullName evidence="1">Uncharacterized protein</fullName>
    </submittedName>
</protein>
<reference evidence="2" key="1">
    <citation type="submission" date="2018-12" db="EMBL/GenBank/DDBJ databases">
        <title>Tengunoibacter tsumagoiensis gen. nov., sp. nov., Dictyobacter kobayashii sp. nov., D. alpinus sp. nov., and D. joshuensis sp. nov. and description of Dictyobacteraceae fam. nov. within the order Ktedonobacterales isolated from Tengu-no-mugimeshi.</title>
        <authorList>
            <person name="Wang C.M."/>
            <person name="Zheng Y."/>
            <person name="Sakai Y."/>
            <person name="Toyoda A."/>
            <person name="Minakuchi Y."/>
            <person name="Abe K."/>
            <person name="Yokota A."/>
            <person name="Yabe S."/>
        </authorList>
    </citation>
    <scope>NUCLEOTIDE SEQUENCE [LARGE SCALE GENOMIC DNA]</scope>
    <source>
        <strain evidence="2">Uno16</strain>
    </source>
</reference>
<dbReference type="RefSeq" id="WP_126626253.1">
    <property type="nucleotide sequence ID" value="NZ_BIFT01000001.1"/>
</dbReference>
<dbReference type="EMBL" id="BIFT01000001">
    <property type="protein sequence ID" value="GCE25701.1"/>
    <property type="molecule type" value="Genomic_DNA"/>
</dbReference>
<gene>
    <name evidence="1" type="ORF">KDA_11850</name>
</gene>
<comment type="caution">
    <text evidence="1">The sequence shown here is derived from an EMBL/GenBank/DDBJ whole genome shotgun (WGS) entry which is preliminary data.</text>
</comment>
<dbReference type="Proteomes" id="UP000287171">
    <property type="component" value="Unassembled WGS sequence"/>
</dbReference>
<proteinExistence type="predicted"/>
<evidence type="ECO:0000313" key="2">
    <source>
        <dbReference type="Proteomes" id="UP000287171"/>
    </source>
</evidence>
<accession>A0A402B2X3</accession>
<organism evidence="1 2">
    <name type="scientific">Dictyobacter alpinus</name>
    <dbReference type="NCBI Taxonomy" id="2014873"/>
    <lineage>
        <taxon>Bacteria</taxon>
        <taxon>Bacillati</taxon>
        <taxon>Chloroflexota</taxon>
        <taxon>Ktedonobacteria</taxon>
        <taxon>Ktedonobacterales</taxon>
        <taxon>Dictyobacteraceae</taxon>
        <taxon>Dictyobacter</taxon>
    </lineage>
</organism>
<sequence>MVRKSISLVLAVILAIVWFSQLPNLAHASGTGDPNKLYPHAQAALSCYGRTCGAEGGPGKDPYAYSCVATSPAPIPDVMDGNLVLTTGGYNYYSAGCNSNWGAVTKVNATGIQIIVSTLGTDQYESDRGCYLGVDVTDYYYPGGGGIYSGPLCTGFATGAGTSWGNMVDGTTQVQVCIKARSPSGRVLSQCKTQ</sequence>
<keyword evidence="2" id="KW-1185">Reference proteome</keyword>
<name>A0A402B2X3_9CHLR</name>